<dbReference type="Pfam" id="PF00005">
    <property type="entry name" value="ABC_tran"/>
    <property type="match status" value="1"/>
</dbReference>
<evidence type="ECO:0000256" key="1">
    <source>
        <dbReference type="ARBA" id="ARBA00005417"/>
    </source>
</evidence>
<dbReference type="EMBL" id="CP032514">
    <property type="protein sequence ID" value="AYD90056.1"/>
    <property type="molecule type" value="Genomic_DNA"/>
</dbReference>
<keyword evidence="2" id="KW-0813">Transport</keyword>
<sequence>MGVTVRAHRLGAVYGSQQRLFDVSFEVQPHEVVGVLGTNGAGKTTLFHRLLGALPGPGTAWVAGYRGSNRAPSPHRVGAVLDSLTAHPGLRARYLLASWCQSLGLPQRRVDELLETVGLSTLEGRRVGQLSLGMRQRLALAMALAPQPRLLVLDEPTNGLDPLGIRWINSVIIDFAAHGGAVLLSSHHLSQLDHLAQRVLLIDAGRLVTDEPMHDFKLSAGPLTHRVACSRASDLQEQLVRRGAHVLRTSTDELLVTGCQVNELAHLAHDYGGIIRLLAPEGASLETSFHRHLDHHRRSAA</sequence>
<feature type="domain" description="ABC transporter" evidence="5">
    <location>
        <begin position="5"/>
        <end position="229"/>
    </location>
</feature>
<dbReference type="SUPFAM" id="SSF52540">
    <property type="entry name" value="P-loop containing nucleoside triphosphate hydrolases"/>
    <property type="match status" value="1"/>
</dbReference>
<gene>
    <name evidence="6" type="ORF">D5R93_08595</name>
</gene>
<dbReference type="PROSITE" id="PS00211">
    <property type="entry name" value="ABC_TRANSPORTER_1"/>
    <property type="match status" value="1"/>
</dbReference>
<dbReference type="InterPro" id="IPR017871">
    <property type="entry name" value="ABC_transporter-like_CS"/>
</dbReference>
<dbReference type="InterPro" id="IPR027417">
    <property type="entry name" value="P-loop_NTPase"/>
</dbReference>
<dbReference type="InterPro" id="IPR003593">
    <property type="entry name" value="AAA+_ATPase"/>
</dbReference>
<dbReference type="Proteomes" id="UP000273001">
    <property type="component" value="Chromosome"/>
</dbReference>
<evidence type="ECO:0000256" key="3">
    <source>
        <dbReference type="ARBA" id="ARBA00022741"/>
    </source>
</evidence>
<dbReference type="SMART" id="SM00382">
    <property type="entry name" value="AAA"/>
    <property type="match status" value="1"/>
</dbReference>
<organism evidence="6 7">
    <name type="scientific">Actinomyces lilanjuaniae</name>
    <dbReference type="NCBI Taxonomy" id="2321394"/>
    <lineage>
        <taxon>Bacteria</taxon>
        <taxon>Bacillati</taxon>
        <taxon>Actinomycetota</taxon>
        <taxon>Actinomycetes</taxon>
        <taxon>Actinomycetales</taxon>
        <taxon>Actinomycetaceae</taxon>
        <taxon>Actinomyces</taxon>
    </lineage>
</organism>
<dbReference type="PROSITE" id="PS50893">
    <property type="entry name" value="ABC_TRANSPORTER_2"/>
    <property type="match status" value="1"/>
</dbReference>
<keyword evidence="4 6" id="KW-0067">ATP-binding</keyword>
<name>A0ABM6Z4A9_9ACTO</name>
<dbReference type="RefSeq" id="WP_120204747.1">
    <property type="nucleotide sequence ID" value="NZ_CP032514.1"/>
</dbReference>
<protein>
    <submittedName>
        <fullName evidence="6">ABC transporter ATP-binding protein</fullName>
    </submittedName>
</protein>
<evidence type="ECO:0000259" key="5">
    <source>
        <dbReference type="PROSITE" id="PS50893"/>
    </source>
</evidence>
<keyword evidence="3" id="KW-0547">Nucleotide-binding</keyword>
<evidence type="ECO:0000256" key="2">
    <source>
        <dbReference type="ARBA" id="ARBA00022448"/>
    </source>
</evidence>
<evidence type="ECO:0000313" key="6">
    <source>
        <dbReference type="EMBL" id="AYD90056.1"/>
    </source>
</evidence>
<keyword evidence="7" id="KW-1185">Reference proteome</keyword>
<evidence type="ECO:0000256" key="4">
    <source>
        <dbReference type="ARBA" id="ARBA00022840"/>
    </source>
</evidence>
<accession>A0ABM6Z4A9</accession>
<comment type="similarity">
    <text evidence="1">Belongs to the ABC transporter superfamily.</text>
</comment>
<dbReference type="GO" id="GO:0005524">
    <property type="term" value="F:ATP binding"/>
    <property type="evidence" value="ECO:0007669"/>
    <property type="project" value="UniProtKB-KW"/>
</dbReference>
<evidence type="ECO:0000313" key="7">
    <source>
        <dbReference type="Proteomes" id="UP000273001"/>
    </source>
</evidence>
<dbReference type="PANTHER" id="PTHR43335:SF4">
    <property type="entry name" value="ABC TRANSPORTER, ATP-BINDING PROTEIN"/>
    <property type="match status" value="1"/>
</dbReference>
<proteinExistence type="inferred from homology"/>
<dbReference type="InterPro" id="IPR003439">
    <property type="entry name" value="ABC_transporter-like_ATP-bd"/>
</dbReference>
<dbReference type="PANTHER" id="PTHR43335">
    <property type="entry name" value="ABC TRANSPORTER, ATP-BINDING PROTEIN"/>
    <property type="match status" value="1"/>
</dbReference>
<dbReference type="Gene3D" id="3.40.50.300">
    <property type="entry name" value="P-loop containing nucleotide triphosphate hydrolases"/>
    <property type="match status" value="1"/>
</dbReference>
<reference evidence="6 7" key="1">
    <citation type="submission" date="2018-09" db="EMBL/GenBank/DDBJ databases">
        <authorList>
            <person name="Li J."/>
        </authorList>
    </citation>
    <scope>NUCLEOTIDE SEQUENCE [LARGE SCALE GENOMIC DNA]</scope>
    <source>
        <strain evidence="6 7">2129</strain>
    </source>
</reference>